<protein>
    <submittedName>
        <fullName evidence="1">Uncharacterized protein</fullName>
    </submittedName>
</protein>
<dbReference type="EMBL" id="CM023487">
    <property type="protein sequence ID" value="KAH6926668.1"/>
    <property type="molecule type" value="Genomic_DNA"/>
</dbReference>
<keyword evidence="2" id="KW-1185">Reference proteome</keyword>
<accession>A0ACB7RVM0</accession>
<comment type="caution">
    <text evidence="1">The sequence shown here is derived from an EMBL/GenBank/DDBJ whole genome shotgun (WGS) entry which is preliminary data.</text>
</comment>
<dbReference type="Proteomes" id="UP000821845">
    <property type="component" value="Chromosome 7"/>
</dbReference>
<reference evidence="1" key="1">
    <citation type="submission" date="2020-05" db="EMBL/GenBank/DDBJ databases">
        <title>Large-scale comparative analyses of tick genomes elucidate their genetic diversity and vector capacities.</title>
        <authorList>
            <person name="Jia N."/>
            <person name="Wang J."/>
            <person name="Shi W."/>
            <person name="Du L."/>
            <person name="Sun Y."/>
            <person name="Zhan W."/>
            <person name="Jiang J."/>
            <person name="Wang Q."/>
            <person name="Zhang B."/>
            <person name="Ji P."/>
            <person name="Sakyi L.B."/>
            <person name="Cui X."/>
            <person name="Yuan T."/>
            <person name="Jiang B."/>
            <person name="Yang W."/>
            <person name="Lam T.T.-Y."/>
            <person name="Chang Q."/>
            <person name="Ding S."/>
            <person name="Wang X."/>
            <person name="Zhu J."/>
            <person name="Ruan X."/>
            <person name="Zhao L."/>
            <person name="Wei J."/>
            <person name="Que T."/>
            <person name="Du C."/>
            <person name="Cheng J."/>
            <person name="Dai P."/>
            <person name="Han X."/>
            <person name="Huang E."/>
            <person name="Gao Y."/>
            <person name="Liu J."/>
            <person name="Shao H."/>
            <person name="Ye R."/>
            <person name="Li L."/>
            <person name="Wei W."/>
            <person name="Wang X."/>
            <person name="Wang C."/>
            <person name="Yang T."/>
            <person name="Huo Q."/>
            <person name="Li W."/>
            <person name="Guo W."/>
            <person name="Chen H."/>
            <person name="Zhou L."/>
            <person name="Ni X."/>
            <person name="Tian J."/>
            <person name="Zhou Y."/>
            <person name="Sheng Y."/>
            <person name="Liu T."/>
            <person name="Pan Y."/>
            <person name="Xia L."/>
            <person name="Li J."/>
            <person name="Zhao F."/>
            <person name="Cao W."/>
        </authorList>
    </citation>
    <scope>NUCLEOTIDE SEQUENCE</scope>
    <source>
        <strain evidence="1">Hyas-2018</strain>
    </source>
</reference>
<proteinExistence type="predicted"/>
<evidence type="ECO:0000313" key="2">
    <source>
        <dbReference type="Proteomes" id="UP000821845"/>
    </source>
</evidence>
<organism evidence="1 2">
    <name type="scientific">Hyalomma asiaticum</name>
    <name type="common">Tick</name>
    <dbReference type="NCBI Taxonomy" id="266040"/>
    <lineage>
        <taxon>Eukaryota</taxon>
        <taxon>Metazoa</taxon>
        <taxon>Ecdysozoa</taxon>
        <taxon>Arthropoda</taxon>
        <taxon>Chelicerata</taxon>
        <taxon>Arachnida</taxon>
        <taxon>Acari</taxon>
        <taxon>Parasitiformes</taxon>
        <taxon>Ixodida</taxon>
        <taxon>Ixodoidea</taxon>
        <taxon>Ixodidae</taxon>
        <taxon>Hyalomminae</taxon>
        <taxon>Hyalomma</taxon>
    </lineage>
</organism>
<gene>
    <name evidence="1" type="ORF">HPB50_021183</name>
</gene>
<sequence>MRSVTILLVCSTFSVTLSRVARSERPVFSRDSRVLCTRVLGRRKTGLVVATGSSAPRSPPPPAPVDMHDTRHTLIGEGTTTTSSADAEATSTLAAFGTCRNSVRNGRTPRRDHSLSAM</sequence>
<evidence type="ECO:0000313" key="1">
    <source>
        <dbReference type="EMBL" id="KAH6926668.1"/>
    </source>
</evidence>
<name>A0ACB7RVM0_HYAAI</name>